<evidence type="ECO:0000313" key="2">
    <source>
        <dbReference type="EMBL" id="MBB2177176.1"/>
    </source>
</evidence>
<name>A0A7W4P4F0_9PROT</name>
<dbReference type="InterPro" id="IPR001173">
    <property type="entry name" value="Glyco_trans_2-like"/>
</dbReference>
<sequence length="704" mass="79970">MEKSVRGVDISIILNVHKEQDLFYPAIRSIEETVDHARLFNIECELVIVLDAPDERTASIVRDYDFSTFGRVVVETVALRSLGLSRNRGIDLARGHYIATADADDLLSYNYLHTMYMALHASPEKAAVFPEYYQAFGGQNYVCRLYPLKKTGVRRLAGSHTYVSRLMARRADLKRIRYRDCSSHRLYAYEDYDLNLRLVADGFDLLIARDVVVFYRQHDRSIMASLGAPDRYIANNSDFFAPDIFARLIEKEDSAQVISQMHLDFGDDCRESSYIQNLISQANKIEPEVQPRSLREATFFTNVGQSEAFGKAFWNIFRHLKGTDYTDVFFMPFLSKGGGEKYIMHFVQTAMRDYGRSCLILLGEHLDAGKPRLDVPDGIDIIDLHALLGTEQADKIPELALRVVENVAPNANLFMKACPFSNAFMQKFSYGLTRHAIMYFYFCSSYYMFNGTLYEDGWDYRFLSDHSNVVTCVISDHEANLKELDCRIPSYKDRTFLLYTHSGITRPSSNYGAGKKRLVWASRLDLQKRPSLLCAIATELAALGETVEIHVYGDSILNHFDPACFDGHPNLAYRGSFNGLDSIPFEENDAFLYTSLFDGLPNVLLEAADMRIPIISVDVGGVSELIDDDSAFVVRKTTDDRELVLRYIEKIRCFLASTSAEILKKTGRLHDRMKAQHGVERYRQNVGAFYAMLAGNAQEGDLTT</sequence>
<dbReference type="Proteomes" id="UP000561066">
    <property type="component" value="Unassembled WGS sequence"/>
</dbReference>
<proteinExistence type="predicted"/>
<dbReference type="EMBL" id="JABEQH010000023">
    <property type="protein sequence ID" value="MBB2177176.1"/>
    <property type="molecule type" value="Genomic_DNA"/>
</dbReference>
<keyword evidence="3" id="KW-1185">Reference proteome</keyword>
<accession>A0A7W4P4F0</accession>
<dbReference type="Pfam" id="PF13692">
    <property type="entry name" value="Glyco_trans_1_4"/>
    <property type="match status" value="1"/>
</dbReference>
<dbReference type="Pfam" id="PF00535">
    <property type="entry name" value="Glycos_transf_2"/>
    <property type="match status" value="1"/>
</dbReference>
<dbReference type="SUPFAM" id="SSF53448">
    <property type="entry name" value="Nucleotide-diphospho-sugar transferases"/>
    <property type="match status" value="1"/>
</dbReference>
<dbReference type="CDD" id="cd00761">
    <property type="entry name" value="Glyco_tranf_GTA_type"/>
    <property type="match status" value="1"/>
</dbReference>
<evidence type="ECO:0000313" key="3">
    <source>
        <dbReference type="Proteomes" id="UP000561066"/>
    </source>
</evidence>
<organism evidence="2 3">
    <name type="scientific">Gluconacetobacter johannae</name>
    <dbReference type="NCBI Taxonomy" id="112140"/>
    <lineage>
        <taxon>Bacteria</taxon>
        <taxon>Pseudomonadati</taxon>
        <taxon>Pseudomonadota</taxon>
        <taxon>Alphaproteobacteria</taxon>
        <taxon>Acetobacterales</taxon>
        <taxon>Acetobacteraceae</taxon>
        <taxon>Gluconacetobacter</taxon>
    </lineage>
</organism>
<protein>
    <submittedName>
        <fullName evidence="2">Glycosyltransferase</fullName>
    </submittedName>
</protein>
<feature type="domain" description="Glycosyltransferase 2-like" evidence="1">
    <location>
        <begin position="11"/>
        <end position="129"/>
    </location>
</feature>
<comment type="caution">
    <text evidence="2">The sequence shown here is derived from an EMBL/GenBank/DDBJ whole genome shotgun (WGS) entry which is preliminary data.</text>
</comment>
<dbReference type="RefSeq" id="WP_182944523.1">
    <property type="nucleotide sequence ID" value="NZ_JABEQH010000023.1"/>
</dbReference>
<dbReference type="Gene3D" id="3.90.550.10">
    <property type="entry name" value="Spore Coat Polysaccharide Biosynthesis Protein SpsA, Chain A"/>
    <property type="match status" value="1"/>
</dbReference>
<dbReference type="PANTHER" id="PTHR43685:SF2">
    <property type="entry name" value="GLYCOSYLTRANSFERASE 2-LIKE DOMAIN-CONTAINING PROTEIN"/>
    <property type="match status" value="1"/>
</dbReference>
<evidence type="ECO:0000259" key="1">
    <source>
        <dbReference type="Pfam" id="PF00535"/>
    </source>
</evidence>
<dbReference type="Gene3D" id="3.40.50.2000">
    <property type="entry name" value="Glycogen Phosphorylase B"/>
    <property type="match status" value="1"/>
</dbReference>
<dbReference type="SUPFAM" id="SSF53756">
    <property type="entry name" value="UDP-Glycosyltransferase/glycogen phosphorylase"/>
    <property type="match status" value="1"/>
</dbReference>
<dbReference type="InterPro" id="IPR029044">
    <property type="entry name" value="Nucleotide-diphossugar_trans"/>
</dbReference>
<gene>
    <name evidence="2" type="ORF">HLH21_14790</name>
</gene>
<dbReference type="InterPro" id="IPR050834">
    <property type="entry name" value="Glycosyltransf_2"/>
</dbReference>
<keyword evidence="2" id="KW-0808">Transferase</keyword>
<dbReference type="GO" id="GO:0016740">
    <property type="term" value="F:transferase activity"/>
    <property type="evidence" value="ECO:0007669"/>
    <property type="project" value="UniProtKB-KW"/>
</dbReference>
<dbReference type="PANTHER" id="PTHR43685">
    <property type="entry name" value="GLYCOSYLTRANSFERASE"/>
    <property type="match status" value="1"/>
</dbReference>
<reference evidence="2 3" key="1">
    <citation type="submission" date="2020-04" db="EMBL/GenBank/DDBJ databases">
        <title>Description of novel Gluconacetobacter.</title>
        <authorList>
            <person name="Sombolestani A."/>
        </authorList>
    </citation>
    <scope>NUCLEOTIDE SEQUENCE [LARGE SCALE GENOMIC DNA]</scope>
    <source>
        <strain evidence="2 3">LMG 21312</strain>
    </source>
</reference>
<dbReference type="AlphaFoldDB" id="A0A7W4P4F0"/>